<dbReference type="EMBL" id="RAPO01000002">
    <property type="protein sequence ID" value="RKD95858.1"/>
    <property type="molecule type" value="Genomic_DNA"/>
</dbReference>
<feature type="region of interest" description="Disordered" evidence="1">
    <location>
        <begin position="76"/>
        <end position="148"/>
    </location>
</feature>
<dbReference type="RefSeq" id="WP_120245083.1">
    <property type="nucleotide sequence ID" value="NZ_RAPO01000002.1"/>
</dbReference>
<reference evidence="2 3" key="1">
    <citation type="submission" date="2018-09" db="EMBL/GenBank/DDBJ databases">
        <title>Genomic Encyclopedia of Archaeal and Bacterial Type Strains, Phase II (KMG-II): from individual species to whole genera.</title>
        <authorList>
            <person name="Goeker M."/>
        </authorList>
    </citation>
    <scope>NUCLEOTIDE SEQUENCE [LARGE SCALE GENOMIC DNA]</scope>
    <source>
        <strain evidence="2 3">DSM 13151</strain>
    </source>
</reference>
<gene>
    <name evidence="2" type="ORF">ATJ93_2721</name>
</gene>
<comment type="caution">
    <text evidence="2">The sequence shown here is derived from an EMBL/GenBank/DDBJ whole genome shotgun (WGS) entry which is preliminary data.</text>
</comment>
<sequence length="148" mass="15045">MAVNVSTVDNTTRACVDARADGPDGGRPGSSAAVGLEVGSESGPELGVEVGVPDFAAGRPAALECDRAVDGVDPAARIGNRSRRPAMITALSTSNSRQDRPLPATGVVDTGDTDTHDTDDLALHSEATPASSATGPITLRRPSHSFAR</sequence>
<organism evidence="2 3">
    <name type="scientific">Halopiger aswanensis</name>
    <dbReference type="NCBI Taxonomy" id="148449"/>
    <lineage>
        <taxon>Archaea</taxon>
        <taxon>Methanobacteriati</taxon>
        <taxon>Methanobacteriota</taxon>
        <taxon>Stenosarchaea group</taxon>
        <taxon>Halobacteria</taxon>
        <taxon>Halobacteriales</taxon>
        <taxon>Natrialbaceae</taxon>
        <taxon>Halopiger</taxon>
    </lineage>
</organism>
<evidence type="ECO:0000256" key="1">
    <source>
        <dbReference type="SAM" id="MobiDB-lite"/>
    </source>
</evidence>
<protein>
    <submittedName>
        <fullName evidence="2">Uncharacterized protein</fullName>
    </submittedName>
</protein>
<proteinExistence type="predicted"/>
<evidence type="ECO:0000313" key="3">
    <source>
        <dbReference type="Proteomes" id="UP000283805"/>
    </source>
</evidence>
<name>A0A419WK65_9EURY</name>
<dbReference type="OrthoDB" id="379567at2157"/>
<keyword evidence="3" id="KW-1185">Reference proteome</keyword>
<dbReference type="Proteomes" id="UP000283805">
    <property type="component" value="Unassembled WGS sequence"/>
</dbReference>
<accession>A0A419WK65</accession>
<feature type="compositionally biased region" description="Basic and acidic residues" evidence="1">
    <location>
        <begin position="113"/>
        <end position="123"/>
    </location>
</feature>
<feature type="region of interest" description="Disordered" evidence="1">
    <location>
        <begin position="15"/>
        <end position="45"/>
    </location>
</feature>
<evidence type="ECO:0000313" key="2">
    <source>
        <dbReference type="EMBL" id="RKD95858.1"/>
    </source>
</evidence>
<dbReference type="AlphaFoldDB" id="A0A419WK65"/>